<reference evidence="4" key="1">
    <citation type="journal article" date="2019" name="Int. J. Syst. Evol. Microbiol.">
        <title>The Global Catalogue of Microorganisms (GCM) 10K type strain sequencing project: providing services to taxonomists for standard genome sequencing and annotation.</title>
        <authorList>
            <consortium name="The Broad Institute Genomics Platform"/>
            <consortium name="The Broad Institute Genome Sequencing Center for Infectious Disease"/>
            <person name="Wu L."/>
            <person name="Ma J."/>
        </authorList>
    </citation>
    <scope>NUCLEOTIDE SEQUENCE [LARGE SCALE GENOMIC DNA]</scope>
    <source>
        <strain evidence="4">CCUG 61484</strain>
    </source>
</reference>
<evidence type="ECO:0000256" key="1">
    <source>
        <dbReference type="SAM" id="SignalP"/>
    </source>
</evidence>
<keyword evidence="4" id="KW-1185">Reference proteome</keyword>
<dbReference type="InterPro" id="IPR050553">
    <property type="entry name" value="Thioredoxin_ResA/DsbE_sf"/>
</dbReference>
<dbReference type="Proteomes" id="UP001597010">
    <property type="component" value="Unassembled WGS sequence"/>
</dbReference>
<dbReference type="RefSeq" id="WP_377118439.1">
    <property type="nucleotide sequence ID" value="NZ_JBHTHZ010000014.1"/>
</dbReference>
<sequence>MRKMLLSLIILQTVICNSINAQIALLNTAVAKINSYKNISYEQISKQKNPFSSDWSSFKLNAITSPATTGQNGLYNIKDERGYQNIYNGSASIDLDLTNKTYEISNGPKQIGWHTPYYWAHFIKQCLNRGPQRVLKLADTMINKTACYYISLVMLDSLPAKEVHDFYLSKTTYLPVFVRQYLQGVFGKGDIMGTQVSVMINEDSYSGYRVNNKLFTDIASFTIPVNFKPAKKAELIMAGTKAPGWQLKDLQGNTISSQSLRNKVILIDFSFNACAACMLSIPMLNKLHERYKGDNVQIITVNVADTKESVARFAKKNNINYSILLNGKQVAENFKVSAYPTFYLIDKSGNIASAAEGFDTDFETKLSAKIDSL</sequence>
<feature type="chain" id="PRO_5047383254" evidence="1">
    <location>
        <begin position="24"/>
        <end position="373"/>
    </location>
</feature>
<dbReference type="PROSITE" id="PS51352">
    <property type="entry name" value="THIOREDOXIN_2"/>
    <property type="match status" value="1"/>
</dbReference>
<dbReference type="Pfam" id="PF00578">
    <property type="entry name" value="AhpC-TSA"/>
    <property type="match status" value="1"/>
</dbReference>
<organism evidence="3 4">
    <name type="scientific">Mucilaginibacter litoreus</name>
    <dbReference type="NCBI Taxonomy" id="1048221"/>
    <lineage>
        <taxon>Bacteria</taxon>
        <taxon>Pseudomonadati</taxon>
        <taxon>Bacteroidota</taxon>
        <taxon>Sphingobacteriia</taxon>
        <taxon>Sphingobacteriales</taxon>
        <taxon>Sphingobacteriaceae</taxon>
        <taxon>Mucilaginibacter</taxon>
    </lineage>
</organism>
<comment type="caution">
    <text evidence="3">The sequence shown here is derived from an EMBL/GenBank/DDBJ whole genome shotgun (WGS) entry which is preliminary data.</text>
</comment>
<protein>
    <submittedName>
        <fullName evidence="3">TlpA family protein disulfide reductase</fullName>
    </submittedName>
</protein>
<name>A0ABW3AXA9_9SPHI</name>
<dbReference type="InterPro" id="IPR036249">
    <property type="entry name" value="Thioredoxin-like_sf"/>
</dbReference>
<dbReference type="CDD" id="cd02966">
    <property type="entry name" value="TlpA_like_family"/>
    <property type="match status" value="1"/>
</dbReference>
<evidence type="ECO:0000259" key="2">
    <source>
        <dbReference type="PROSITE" id="PS51352"/>
    </source>
</evidence>
<dbReference type="PANTHER" id="PTHR42852">
    <property type="entry name" value="THIOL:DISULFIDE INTERCHANGE PROTEIN DSBE"/>
    <property type="match status" value="1"/>
</dbReference>
<dbReference type="Gene3D" id="3.40.30.10">
    <property type="entry name" value="Glutaredoxin"/>
    <property type="match status" value="1"/>
</dbReference>
<dbReference type="InterPro" id="IPR000866">
    <property type="entry name" value="AhpC/TSA"/>
</dbReference>
<dbReference type="InterPro" id="IPR013766">
    <property type="entry name" value="Thioredoxin_domain"/>
</dbReference>
<evidence type="ECO:0000313" key="4">
    <source>
        <dbReference type="Proteomes" id="UP001597010"/>
    </source>
</evidence>
<feature type="domain" description="Thioredoxin" evidence="2">
    <location>
        <begin position="236"/>
        <end position="373"/>
    </location>
</feature>
<keyword evidence="1" id="KW-0732">Signal</keyword>
<dbReference type="EMBL" id="JBHTHZ010000014">
    <property type="protein sequence ID" value="MFD0795742.1"/>
    <property type="molecule type" value="Genomic_DNA"/>
</dbReference>
<accession>A0ABW3AXA9</accession>
<dbReference type="SUPFAM" id="SSF52833">
    <property type="entry name" value="Thioredoxin-like"/>
    <property type="match status" value="1"/>
</dbReference>
<dbReference type="PANTHER" id="PTHR42852:SF17">
    <property type="entry name" value="THIOREDOXIN-LIKE PROTEIN HI_1115"/>
    <property type="match status" value="1"/>
</dbReference>
<feature type="signal peptide" evidence="1">
    <location>
        <begin position="1"/>
        <end position="23"/>
    </location>
</feature>
<evidence type="ECO:0000313" key="3">
    <source>
        <dbReference type="EMBL" id="MFD0795742.1"/>
    </source>
</evidence>
<gene>
    <name evidence="3" type="ORF">ACFQZX_19125</name>
</gene>
<proteinExistence type="predicted"/>